<evidence type="ECO:0008006" key="3">
    <source>
        <dbReference type="Google" id="ProtNLM"/>
    </source>
</evidence>
<name>A0A1V6Z1R1_PENNA</name>
<evidence type="ECO:0000313" key="2">
    <source>
        <dbReference type="Proteomes" id="UP000191691"/>
    </source>
</evidence>
<proteinExistence type="predicted"/>
<dbReference type="AlphaFoldDB" id="A0A1V6Z1R1"/>
<comment type="caution">
    <text evidence="1">The sequence shown here is derived from an EMBL/GenBank/DDBJ whole genome shotgun (WGS) entry which is preliminary data.</text>
</comment>
<dbReference type="OMA" id="TGRLCQW"/>
<reference evidence="2" key="1">
    <citation type="journal article" date="2017" name="Nat. Microbiol.">
        <title>Global analysis of biosynthetic gene clusters reveals vast potential of secondary metabolite production in Penicillium species.</title>
        <authorList>
            <person name="Nielsen J.C."/>
            <person name="Grijseels S."/>
            <person name="Prigent S."/>
            <person name="Ji B."/>
            <person name="Dainat J."/>
            <person name="Nielsen K.F."/>
            <person name="Frisvad J.C."/>
            <person name="Workman M."/>
            <person name="Nielsen J."/>
        </authorList>
    </citation>
    <scope>NUCLEOTIDE SEQUENCE [LARGE SCALE GENOMIC DNA]</scope>
    <source>
        <strain evidence="2">IBT 13039</strain>
    </source>
</reference>
<dbReference type="Proteomes" id="UP000191691">
    <property type="component" value="Unassembled WGS sequence"/>
</dbReference>
<evidence type="ECO:0000313" key="1">
    <source>
        <dbReference type="EMBL" id="OQE93643.1"/>
    </source>
</evidence>
<gene>
    <name evidence="1" type="ORF">PENNAL_c0005G07051</name>
</gene>
<protein>
    <recommendedName>
        <fullName evidence="3">Aminoglycoside phosphotransferase domain-containing protein</fullName>
    </recommendedName>
</protein>
<keyword evidence="2" id="KW-1185">Reference proteome</keyword>
<organism evidence="1 2">
    <name type="scientific">Penicillium nalgiovense</name>
    <dbReference type="NCBI Taxonomy" id="60175"/>
    <lineage>
        <taxon>Eukaryota</taxon>
        <taxon>Fungi</taxon>
        <taxon>Dikarya</taxon>
        <taxon>Ascomycota</taxon>
        <taxon>Pezizomycotina</taxon>
        <taxon>Eurotiomycetes</taxon>
        <taxon>Eurotiomycetidae</taxon>
        <taxon>Eurotiales</taxon>
        <taxon>Aspergillaceae</taxon>
        <taxon>Penicillium</taxon>
    </lineage>
</organism>
<accession>A0A1V6Z1R1</accession>
<sequence length="295" mass="33976">MQLQKISEELEPILDAMKSLIDKPETEHLTKGDRSKGFLTTNDYFQYVIGQDEQQVQKQFNSVTSEINAESILGSLQILKSMIPDMVNESYNQGPFKLICDDFGPANVIVKGEHDLTVVGVVDLEWVYAEPAQLFASASWWLLLDRPINEDRDFEIGGPPKVTSRYFRHLEMFKRILGEEEEKMPEQHSKKISKLMTWSEDSGAMWLHMLLSSGFFDWFTFPCMQLRQRVGVGKWSEQLEKINSQKEAKEFVARKLREVEEYDEKVGKVEQKKALLASDALTREEFIAAVRAIIS</sequence>
<dbReference type="EMBL" id="MOOB01000005">
    <property type="protein sequence ID" value="OQE93643.1"/>
    <property type="molecule type" value="Genomic_DNA"/>
</dbReference>